<evidence type="ECO:0000313" key="1">
    <source>
        <dbReference type="EMBL" id="SNQ29112.1"/>
    </source>
</evidence>
<accession>A0A217EFM1</accession>
<dbReference type="RefSeq" id="WP_143218764.1">
    <property type="nucleotide sequence ID" value="NZ_FZLN01000001.1"/>
</dbReference>
<evidence type="ECO:0000313" key="2">
    <source>
        <dbReference type="Proteomes" id="UP000243463"/>
    </source>
</evidence>
<dbReference type="EMBL" id="FZLN01000001">
    <property type="protein sequence ID" value="SNQ29112.1"/>
    <property type="molecule type" value="Genomic_DNA"/>
</dbReference>
<proteinExistence type="predicted"/>
<dbReference type="AlphaFoldDB" id="A0A217EFM1"/>
<dbReference type="OrthoDB" id="6707580at2"/>
<gene>
    <name evidence="1" type="ORF">SAMN05444584_1046</name>
</gene>
<evidence type="ECO:0008006" key="3">
    <source>
        <dbReference type="Google" id="ProtNLM"/>
    </source>
</evidence>
<protein>
    <recommendedName>
        <fullName evidence="3">Immunity protein 10</fullName>
    </recommendedName>
</protein>
<sequence>MTHLSFLIVFMKYFTATSIYSTTDEDTISLAFYDDADDPIDFVILTHQLKNHASFNMHDTGLLLNDTDREFFNVIESMKLFHDELVITICAVDHEHVEYDKIVIDLNQADPSDLRDDLRLFCQHTNISLNA</sequence>
<keyword evidence="2" id="KW-1185">Reference proteome</keyword>
<name>A0A217EFM1_9GAMM</name>
<organism evidence="1 2">
    <name type="scientific">Acinetobacter apis</name>
    <dbReference type="NCBI Taxonomy" id="1229165"/>
    <lineage>
        <taxon>Bacteria</taxon>
        <taxon>Pseudomonadati</taxon>
        <taxon>Pseudomonadota</taxon>
        <taxon>Gammaproteobacteria</taxon>
        <taxon>Moraxellales</taxon>
        <taxon>Moraxellaceae</taxon>
        <taxon>Acinetobacter</taxon>
    </lineage>
</organism>
<reference evidence="2" key="1">
    <citation type="submission" date="2017-06" db="EMBL/GenBank/DDBJ databases">
        <authorList>
            <person name="Varghese N."/>
            <person name="Submissions S."/>
        </authorList>
    </citation>
    <scope>NUCLEOTIDE SEQUENCE [LARGE SCALE GENOMIC DNA]</scope>
    <source>
        <strain evidence="2">ANC 5114</strain>
    </source>
</reference>
<dbReference type="Proteomes" id="UP000243463">
    <property type="component" value="Unassembled WGS sequence"/>
</dbReference>